<keyword evidence="2" id="KW-1003">Cell membrane</keyword>
<feature type="transmembrane region" description="Helical" evidence="9">
    <location>
        <begin position="71"/>
        <end position="94"/>
    </location>
</feature>
<dbReference type="EMBL" id="CP018047">
    <property type="protein sequence ID" value="AQU71242.1"/>
    <property type="molecule type" value="Genomic_DNA"/>
</dbReference>
<feature type="transmembrane region" description="Helical" evidence="9">
    <location>
        <begin position="302"/>
        <end position="318"/>
    </location>
</feature>
<dbReference type="GO" id="GO:0016758">
    <property type="term" value="F:hexosyltransferase activity"/>
    <property type="evidence" value="ECO:0007669"/>
    <property type="project" value="InterPro"/>
</dbReference>
<dbReference type="Proteomes" id="UP000189677">
    <property type="component" value="Chromosome"/>
</dbReference>
<evidence type="ECO:0000256" key="8">
    <source>
        <dbReference type="SAM" id="MobiDB-lite"/>
    </source>
</evidence>
<dbReference type="InterPro" id="IPR016570">
    <property type="entry name" value="UCP010361"/>
</dbReference>
<keyword evidence="3" id="KW-0808">Transferase</keyword>
<evidence type="ECO:0000256" key="3">
    <source>
        <dbReference type="ARBA" id="ARBA00022679"/>
    </source>
</evidence>
<feature type="transmembrane region" description="Helical" evidence="9">
    <location>
        <begin position="325"/>
        <end position="346"/>
    </location>
</feature>
<comment type="similarity">
    <text evidence="7">Belongs to the glycosyltransferase 87 family.</text>
</comment>
<dbReference type="AlphaFoldDB" id="A0A1U9R420"/>
<keyword evidence="5 9" id="KW-1133">Transmembrane helix</keyword>
<organism evidence="10 11">
    <name type="scientific">Streptomyces niveus</name>
    <name type="common">Streptomyces spheroides</name>
    <dbReference type="NCBI Taxonomy" id="193462"/>
    <lineage>
        <taxon>Bacteria</taxon>
        <taxon>Bacillati</taxon>
        <taxon>Actinomycetota</taxon>
        <taxon>Actinomycetes</taxon>
        <taxon>Kitasatosporales</taxon>
        <taxon>Streptomycetaceae</taxon>
        <taxon>Streptomyces</taxon>
    </lineage>
</organism>
<evidence type="ECO:0000256" key="7">
    <source>
        <dbReference type="ARBA" id="ARBA00024033"/>
    </source>
</evidence>
<feature type="region of interest" description="Disordered" evidence="8">
    <location>
        <begin position="383"/>
        <end position="415"/>
    </location>
</feature>
<keyword evidence="11" id="KW-1185">Reference proteome</keyword>
<dbReference type="Pfam" id="PF09594">
    <property type="entry name" value="GT87"/>
    <property type="match status" value="1"/>
</dbReference>
<dbReference type="PIRSF" id="PIRSF010361">
    <property type="entry name" value="UCP010361"/>
    <property type="match status" value="1"/>
</dbReference>
<keyword evidence="4 9" id="KW-0812">Transmembrane</keyword>
<feature type="transmembrane region" description="Helical" evidence="9">
    <location>
        <begin position="178"/>
        <end position="200"/>
    </location>
</feature>
<accession>A0A1U9R420</accession>
<proteinExistence type="inferred from homology"/>
<evidence type="ECO:0000313" key="10">
    <source>
        <dbReference type="EMBL" id="AQU71242.1"/>
    </source>
</evidence>
<name>A0A1U9R420_STRNV</name>
<evidence type="ECO:0000256" key="4">
    <source>
        <dbReference type="ARBA" id="ARBA00022692"/>
    </source>
</evidence>
<evidence type="ECO:0000256" key="2">
    <source>
        <dbReference type="ARBA" id="ARBA00022475"/>
    </source>
</evidence>
<sequence>MAVWLLTRTVLMLWVLKILLAPGVDVTPDVSVTYQGWYDILRTGTFPRADVTWQYPPAAAFAILSPALLPFLGYATAFFTLCLLCDALVFGLLLRASRRPGRSARGVWVWVAGVALLGPTVYARYDLMVTAVAVCALLVGIRRPQLLGALAGFGALLKVWPVLLLIGTPRGRVTRLSWSAAVATALALLAVVSAALPGALDFLTAQRDRGTEVESLGALVFHVARHLGWDGAVMFSYGSVEFRGPYVPLVSALALVLTVTAFGWLLVWRLRARTFTPGTLCDAAFVAVLLFTVTSRVISPQYMIWLVGLAAVCLLARSSPMTPPAVLVVVASAVTALEFPLFFSHVTASDPLGVTLLVVRNGLLVAAALTACGRLWRGTVPAPEPRVRPETADAAPGGAVGAEGGTEDTRRLLGP</sequence>
<reference evidence="10 11" key="1">
    <citation type="submission" date="2016-11" db="EMBL/GenBank/DDBJ databases">
        <title>Complete genome sequence of Streptomyces niveus SCSIO 3406.</title>
        <authorList>
            <person name="Zhu Q."/>
            <person name="Cheng W."/>
            <person name="Song Y."/>
            <person name="Li Q."/>
            <person name="Ju J."/>
        </authorList>
    </citation>
    <scope>NUCLEOTIDE SEQUENCE [LARGE SCALE GENOMIC DNA]</scope>
    <source>
        <strain evidence="10 11">SCSIO 3406</strain>
    </source>
</reference>
<evidence type="ECO:0000256" key="5">
    <source>
        <dbReference type="ARBA" id="ARBA00022989"/>
    </source>
</evidence>
<evidence type="ECO:0000256" key="6">
    <source>
        <dbReference type="ARBA" id="ARBA00023136"/>
    </source>
</evidence>
<evidence type="ECO:0000256" key="9">
    <source>
        <dbReference type="SAM" id="Phobius"/>
    </source>
</evidence>
<evidence type="ECO:0000256" key="1">
    <source>
        <dbReference type="ARBA" id="ARBA00004651"/>
    </source>
</evidence>
<keyword evidence="6 9" id="KW-0472">Membrane</keyword>
<feature type="transmembrane region" description="Helical" evidence="9">
    <location>
        <begin position="145"/>
        <end position="166"/>
    </location>
</feature>
<dbReference type="KEGG" id="snw:BBN63_25920"/>
<feature type="transmembrane region" description="Helical" evidence="9">
    <location>
        <begin position="106"/>
        <end position="125"/>
    </location>
</feature>
<comment type="subcellular location">
    <subcellularLocation>
        <location evidence="1">Cell membrane</location>
        <topology evidence="1">Multi-pass membrane protein</topology>
    </subcellularLocation>
</comment>
<dbReference type="GO" id="GO:0005886">
    <property type="term" value="C:plasma membrane"/>
    <property type="evidence" value="ECO:0007669"/>
    <property type="project" value="UniProtKB-SubCell"/>
</dbReference>
<evidence type="ECO:0000313" key="11">
    <source>
        <dbReference type="Proteomes" id="UP000189677"/>
    </source>
</evidence>
<gene>
    <name evidence="10" type="ORF">BBN63_25920</name>
</gene>
<protein>
    <recommendedName>
        <fullName evidence="12">DUF2029 domain-containing protein</fullName>
    </recommendedName>
</protein>
<evidence type="ECO:0008006" key="12">
    <source>
        <dbReference type="Google" id="ProtNLM"/>
    </source>
</evidence>
<feature type="transmembrane region" description="Helical" evidence="9">
    <location>
        <begin position="279"/>
        <end position="296"/>
    </location>
</feature>
<feature type="transmembrane region" description="Helical" evidence="9">
    <location>
        <begin position="246"/>
        <end position="267"/>
    </location>
</feature>
<dbReference type="InterPro" id="IPR018584">
    <property type="entry name" value="GT87"/>
</dbReference>